<dbReference type="GO" id="GO:0032982">
    <property type="term" value="C:myosin filament"/>
    <property type="evidence" value="ECO:0007669"/>
    <property type="project" value="TreeGrafter"/>
</dbReference>
<keyword evidence="1" id="KW-0175">Coiled coil</keyword>
<dbReference type="AlphaFoldDB" id="A0AA35R4J4"/>
<dbReference type="PANTHER" id="PTHR45615">
    <property type="entry name" value="MYOSIN HEAVY CHAIN, NON-MUSCLE"/>
    <property type="match status" value="1"/>
</dbReference>
<evidence type="ECO:0000256" key="1">
    <source>
        <dbReference type="SAM" id="Coils"/>
    </source>
</evidence>
<dbReference type="EMBL" id="CASHTH010000498">
    <property type="protein sequence ID" value="CAI8002861.1"/>
    <property type="molecule type" value="Genomic_DNA"/>
</dbReference>
<dbReference type="GO" id="GO:0016460">
    <property type="term" value="C:myosin II complex"/>
    <property type="evidence" value="ECO:0007669"/>
    <property type="project" value="TreeGrafter"/>
</dbReference>
<keyword evidence="3" id="KW-0472">Membrane</keyword>
<feature type="coiled-coil region" evidence="1">
    <location>
        <begin position="174"/>
        <end position="236"/>
    </location>
</feature>
<dbReference type="Proteomes" id="UP001174909">
    <property type="component" value="Unassembled WGS sequence"/>
</dbReference>
<comment type="caution">
    <text evidence="4">The sequence shown here is derived from an EMBL/GenBank/DDBJ whole genome shotgun (WGS) entry which is preliminary data.</text>
</comment>
<protein>
    <submittedName>
        <fullName evidence="4">Uncharacterized protein</fullName>
    </submittedName>
</protein>
<sequence>MGGGRNGRYMKWLVALLVFLGTVYVFYQYRGLSSSLREKEEELERLEDLQSRLGDQLKDLAGSHTSMQDELKLERVNHHRTRMEKSALDKQCQADLKSLKETADSEKFKLEQERENCKMEMEEMKDSKQRIQTQQDSLLSRYDEDIAACEKEKNRNAERLGSYVTDIAKGNTAKQRAEAELTQCNTQLAALEDSLHMKDFRYSSLQNDLLNCQEDLQTMTSQKEKIEEEMEELKRQGLPGKMAGNMDHLTDKDALFKAMSEKLSRGELLNEHEKKILELLKNGPPEEGDQKFDTWGARNARQNPYVSDGGERGGKAQRFPQIPHGQPPAAQKFRPPVGDGRFPGYNPVGGGGRGMEPNLGRVPGGMGTKRSSSEKQQLPELAEQEEVKELQIEDQEPQGRVAGVGVAGREGGGEDGDQGMDEQAFDPEEKKPGEEEEEEERDYNFDQVQEKPVENLNLPVPGGGQGGANPDPHRVVVDGGGAKVHSPPKFENPDTAFDNPDQMNEQEELEKEQNGEEEEGMNNDELAHRQFEEDMRMDREERLRIKAVPRGRGMEQGQRGWNGDRGGMEQGQQGVDYVMRQEMNVNDQRRKEVSNQLEIEELQRRLNQPRFGQRDNLR</sequence>
<keyword evidence="5" id="KW-1185">Reference proteome</keyword>
<name>A0AA35R4J4_GEOBA</name>
<proteinExistence type="predicted"/>
<organism evidence="4 5">
    <name type="scientific">Geodia barretti</name>
    <name type="common">Barrett's horny sponge</name>
    <dbReference type="NCBI Taxonomy" id="519541"/>
    <lineage>
        <taxon>Eukaryota</taxon>
        <taxon>Metazoa</taxon>
        <taxon>Porifera</taxon>
        <taxon>Demospongiae</taxon>
        <taxon>Heteroscleromorpha</taxon>
        <taxon>Tetractinellida</taxon>
        <taxon>Astrophorina</taxon>
        <taxon>Geodiidae</taxon>
        <taxon>Geodia</taxon>
    </lineage>
</organism>
<keyword evidence="3" id="KW-1133">Transmembrane helix</keyword>
<feature type="compositionally biased region" description="Acidic residues" evidence="2">
    <location>
        <begin position="413"/>
        <end position="426"/>
    </location>
</feature>
<feature type="compositionally biased region" description="Basic and acidic residues" evidence="2">
    <location>
        <begin position="525"/>
        <end position="544"/>
    </location>
</feature>
<reference evidence="4" key="1">
    <citation type="submission" date="2023-03" db="EMBL/GenBank/DDBJ databases">
        <authorList>
            <person name="Steffen K."/>
            <person name="Cardenas P."/>
        </authorList>
    </citation>
    <scope>NUCLEOTIDE SEQUENCE</scope>
</reference>
<feature type="region of interest" description="Disordered" evidence="2">
    <location>
        <begin position="281"/>
        <end position="571"/>
    </location>
</feature>
<feature type="coiled-coil region" evidence="1">
    <location>
        <begin position="96"/>
        <end position="134"/>
    </location>
</feature>
<dbReference type="PANTHER" id="PTHR45615:SF40">
    <property type="entry name" value="MYOSIN HEAVY CHAIN, NON-MUSCLE"/>
    <property type="match status" value="1"/>
</dbReference>
<keyword evidence="3" id="KW-0812">Transmembrane</keyword>
<evidence type="ECO:0000256" key="3">
    <source>
        <dbReference type="SAM" id="Phobius"/>
    </source>
</evidence>
<feature type="coiled-coil region" evidence="1">
    <location>
        <begin position="29"/>
        <end position="59"/>
    </location>
</feature>
<dbReference type="GO" id="GO:0005737">
    <property type="term" value="C:cytoplasm"/>
    <property type="evidence" value="ECO:0007669"/>
    <property type="project" value="TreeGrafter"/>
</dbReference>
<evidence type="ECO:0000313" key="4">
    <source>
        <dbReference type="EMBL" id="CAI8002861.1"/>
    </source>
</evidence>
<feature type="transmembrane region" description="Helical" evidence="3">
    <location>
        <begin position="12"/>
        <end position="29"/>
    </location>
</feature>
<dbReference type="GO" id="GO:0000146">
    <property type="term" value="F:microfilament motor activity"/>
    <property type="evidence" value="ECO:0007669"/>
    <property type="project" value="TreeGrafter"/>
</dbReference>
<evidence type="ECO:0000256" key="2">
    <source>
        <dbReference type="SAM" id="MobiDB-lite"/>
    </source>
</evidence>
<gene>
    <name evidence="4" type="ORF">GBAR_LOCUS3499</name>
</gene>
<feature type="compositionally biased region" description="Basic and acidic residues" evidence="2">
    <location>
        <begin position="442"/>
        <end position="453"/>
    </location>
</feature>
<accession>A0AA35R4J4</accession>
<evidence type="ECO:0000313" key="5">
    <source>
        <dbReference type="Proteomes" id="UP001174909"/>
    </source>
</evidence>
<feature type="compositionally biased region" description="Acidic residues" evidence="2">
    <location>
        <begin position="504"/>
        <end position="522"/>
    </location>
</feature>
<dbReference type="GO" id="GO:0051015">
    <property type="term" value="F:actin filament binding"/>
    <property type="evidence" value="ECO:0007669"/>
    <property type="project" value="TreeGrafter"/>
</dbReference>